<organism evidence="4 5">
    <name type="scientific">Sphaerulina musiva (strain SO2202)</name>
    <name type="common">Poplar stem canker fungus</name>
    <name type="synonym">Septoria musiva</name>
    <dbReference type="NCBI Taxonomy" id="692275"/>
    <lineage>
        <taxon>Eukaryota</taxon>
        <taxon>Fungi</taxon>
        <taxon>Dikarya</taxon>
        <taxon>Ascomycota</taxon>
        <taxon>Pezizomycotina</taxon>
        <taxon>Dothideomycetes</taxon>
        <taxon>Dothideomycetidae</taxon>
        <taxon>Mycosphaerellales</taxon>
        <taxon>Mycosphaerellaceae</taxon>
        <taxon>Sphaerulina</taxon>
    </lineage>
</organism>
<feature type="region of interest" description="Disordered" evidence="2">
    <location>
        <begin position="1"/>
        <end position="30"/>
    </location>
</feature>
<dbReference type="PANTHER" id="PTHR48081:SF8">
    <property type="entry name" value="ALPHA_BETA HYDROLASE FOLD-3 DOMAIN-CONTAINING PROTEIN-RELATED"/>
    <property type="match status" value="1"/>
</dbReference>
<feature type="compositionally biased region" description="Gly residues" evidence="2">
    <location>
        <begin position="82"/>
        <end position="92"/>
    </location>
</feature>
<evidence type="ECO:0000256" key="1">
    <source>
        <dbReference type="ARBA" id="ARBA00022801"/>
    </source>
</evidence>
<gene>
    <name evidence="4" type="ORF">SEPMUDRAFT_51866</name>
</gene>
<dbReference type="GeneID" id="27906343"/>
<dbReference type="OrthoDB" id="408631at2759"/>
<dbReference type="GO" id="GO:0016787">
    <property type="term" value="F:hydrolase activity"/>
    <property type="evidence" value="ECO:0007669"/>
    <property type="project" value="UniProtKB-KW"/>
</dbReference>
<proteinExistence type="predicted"/>
<dbReference type="AlphaFoldDB" id="N1QES4"/>
<dbReference type="InterPro" id="IPR029058">
    <property type="entry name" value="AB_hydrolase_fold"/>
</dbReference>
<dbReference type="HOGENOM" id="CLU_012494_6_2_1"/>
<feature type="compositionally biased region" description="Low complexity" evidence="2">
    <location>
        <begin position="14"/>
        <end position="29"/>
    </location>
</feature>
<feature type="domain" description="Alpha/beta hydrolase fold-3" evidence="3">
    <location>
        <begin position="144"/>
        <end position="359"/>
    </location>
</feature>
<evidence type="ECO:0000313" key="5">
    <source>
        <dbReference type="Proteomes" id="UP000016931"/>
    </source>
</evidence>
<dbReference type="STRING" id="692275.N1QES4"/>
<dbReference type="Pfam" id="PF07859">
    <property type="entry name" value="Abhydrolase_3"/>
    <property type="match status" value="1"/>
</dbReference>
<accession>N1QES4</accession>
<dbReference type="EMBL" id="KB456269">
    <property type="protein sequence ID" value="EMF09507.1"/>
    <property type="molecule type" value="Genomic_DNA"/>
</dbReference>
<evidence type="ECO:0000259" key="3">
    <source>
        <dbReference type="Pfam" id="PF07859"/>
    </source>
</evidence>
<feature type="compositionally biased region" description="Low complexity" evidence="2">
    <location>
        <begin position="69"/>
        <end position="81"/>
    </location>
</feature>
<dbReference type="PANTHER" id="PTHR48081">
    <property type="entry name" value="AB HYDROLASE SUPERFAMILY PROTEIN C4A8.06C"/>
    <property type="match status" value="1"/>
</dbReference>
<dbReference type="Proteomes" id="UP000016931">
    <property type="component" value="Unassembled WGS sequence"/>
</dbReference>
<sequence>MDNAQYHPHPPHSNTYANTTPPAEPTNNNLLIYQPLHPTMRTLLDPEYIAFHDSCIQYLVPDEHLHSWNSPSRSSPLSTLSEGGGGGNGNGNGPCRVGLVRDVQLERCRVRIFVPAGSNCSSTGGGGGGGEQGVVVPGKYPVLYWLHGGGWVTGGLDSENDFLMYLCQTSQCIVVTIDYRLAPEFPYPNAAEDAVEALVWLLKEAPKYYAMDLERVAIGGTCAGGNLAAVLVLEAACLFPSFKPVLMLLIVPVIDNTALPGEGWYNLHSPWLTPARMLWYRRMYLPHGNGRDERYPERENWQTSPNLAPSKILSRCPPTWLAVAEYDLLATEALAFSSQLRASGVQTTVKVYPGSTHAILALSGVLSKGRELMLDAAQALNSAFWPIRMDPLLGWTLCSS</sequence>
<reference evidence="4 5" key="1">
    <citation type="journal article" date="2012" name="PLoS Pathog.">
        <title>Diverse lifestyles and strategies of plant pathogenesis encoded in the genomes of eighteen Dothideomycetes fungi.</title>
        <authorList>
            <person name="Ohm R.A."/>
            <person name="Feau N."/>
            <person name="Henrissat B."/>
            <person name="Schoch C.L."/>
            <person name="Horwitz B.A."/>
            <person name="Barry K.W."/>
            <person name="Condon B.J."/>
            <person name="Copeland A.C."/>
            <person name="Dhillon B."/>
            <person name="Glaser F."/>
            <person name="Hesse C.N."/>
            <person name="Kosti I."/>
            <person name="LaButti K."/>
            <person name="Lindquist E.A."/>
            <person name="Lucas S."/>
            <person name="Salamov A.A."/>
            <person name="Bradshaw R.E."/>
            <person name="Ciuffetti L."/>
            <person name="Hamelin R.C."/>
            <person name="Kema G.H.J."/>
            <person name="Lawrence C."/>
            <person name="Scott J.A."/>
            <person name="Spatafora J.W."/>
            <person name="Turgeon B.G."/>
            <person name="de Wit P.J.G.M."/>
            <person name="Zhong S."/>
            <person name="Goodwin S.B."/>
            <person name="Grigoriev I.V."/>
        </authorList>
    </citation>
    <scope>NUCLEOTIDE SEQUENCE [LARGE SCALE GENOMIC DNA]</scope>
    <source>
        <strain evidence="4 5">SO2202</strain>
    </source>
</reference>
<dbReference type="eggNOG" id="KOG1515">
    <property type="taxonomic scope" value="Eukaryota"/>
</dbReference>
<protein>
    <submittedName>
        <fullName evidence="4">Abhydrolase_3-domain-containing protein</fullName>
    </submittedName>
</protein>
<evidence type="ECO:0000313" key="4">
    <source>
        <dbReference type="EMBL" id="EMF09507.1"/>
    </source>
</evidence>
<dbReference type="InterPro" id="IPR013094">
    <property type="entry name" value="AB_hydrolase_3"/>
</dbReference>
<evidence type="ECO:0000256" key="2">
    <source>
        <dbReference type="SAM" id="MobiDB-lite"/>
    </source>
</evidence>
<dbReference type="RefSeq" id="XP_016757628.1">
    <property type="nucleotide sequence ID" value="XM_016909206.1"/>
</dbReference>
<dbReference type="InterPro" id="IPR050300">
    <property type="entry name" value="GDXG_lipolytic_enzyme"/>
</dbReference>
<keyword evidence="5" id="KW-1185">Reference proteome</keyword>
<name>N1QES4_SPHMS</name>
<dbReference type="SUPFAM" id="SSF53474">
    <property type="entry name" value="alpha/beta-Hydrolases"/>
    <property type="match status" value="1"/>
</dbReference>
<dbReference type="OMA" id="TNTWARF"/>
<keyword evidence="1 4" id="KW-0378">Hydrolase</keyword>
<dbReference type="Gene3D" id="3.40.50.1820">
    <property type="entry name" value="alpha/beta hydrolase"/>
    <property type="match status" value="1"/>
</dbReference>
<feature type="region of interest" description="Disordered" evidence="2">
    <location>
        <begin position="69"/>
        <end position="93"/>
    </location>
</feature>